<reference evidence="2 3" key="2">
    <citation type="journal article" date="2012" name="Stand. Genomic Sci.">
        <title>Complete genome sequence of the aquatic bacterium Runella slithyformis type strain (LSU 4(T)).</title>
        <authorList>
            <person name="Copeland A."/>
            <person name="Zhang X."/>
            <person name="Misra M."/>
            <person name="Lapidus A."/>
            <person name="Nolan M."/>
            <person name="Lucas S."/>
            <person name="Deshpande S."/>
            <person name="Cheng J.F."/>
            <person name="Tapia R."/>
            <person name="Goodwin L.A."/>
            <person name="Pitluck S."/>
            <person name="Liolios K."/>
            <person name="Pagani I."/>
            <person name="Ivanova N."/>
            <person name="Mikhailova N."/>
            <person name="Pati A."/>
            <person name="Chen A."/>
            <person name="Palaniappan K."/>
            <person name="Land M."/>
            <person name="Hauser L."/>
            <person name="Pan C."/>
            <person name="Jeffries C.D."/>
            <person name="Detter J.C."/>
            <person name="Brambilla E.M."/>
            <person name="Rohde M."/>
            <person name="Djao O.D."/>
            <person name="Goker M."/>
            <person name="Sikorski J."/>
            <person name="Tindall B.J."/>
            <person name="Woyke T."/>
            <person name="Bristow J."/>
            <person name="Eisen J.A."/>
            <person name="Markowitz V."/>
            <person name="Hugenholtz P."/>
            <person name="Kyrpides N.C."/>
            <person name="Klenk H.P."/>
            <person name="Mavromatis K."/>
        </authorList>
    </citation>
    <scope>NUCLEOTIDE SEQUENCE [LARGE SCALE GENOMIC DNA]</scope>
    <source>
        <strain evidence="3">ATCC 29530 / DSM 19594 / LMG 11500 / NCIMB 11436 / LSU 4</strain>
    </source>
</reference>
<reference evidence="3" key="1">
    <citation type="submission" date="2011-06" db="EMBL/GenBank/DDBJ databases">
        <title>The complete genome of chromosome of Runella slithyformis DSM 19594.</title>
        <authorList>
            <consortium name="US DOE Joint Genome Institute (JGI-PGF)"/>
            <person name="Lucas S."/>
            <person name="Han J."/>
            <person name="Lapidus A."/>
            <person name="Bruce D."/>
            <person name="Goodwin L."/>
            <person name="Pitluck S."/>
            <person name="Peters L."/>
            <person name="Kyrpides N."/>
            <person name="Mavromatis K."/>
            <person name="Ivanova N."/>
            <person name="Ovchinnikova G."/>
            <person name="Zhang X."/>
            <person name="Misra M."/>
            <person name="Detter J.C."/>
            <person name="Tapia R."/>
            <person name="Han C."/>
            <person name="Land M."/>
            <person name="Hauser L."/>
            <person name="Markowitz V."/>
            <person name="Cheng J.-F."/>
            <person name="Hugenholtz P."/>
            <person name="Woyke T."/>
            <person name="Wu D."/>
            <person name="Tindall B."/>
            <person name="Faehrich R."/>
            <person name="Brambilla E."/>
            <person name="Klenk H.-P."/>
            <person name="Eisen J.A."/>
        </authorList>
    </citation>
    <scope>NUCLEOTIDE SEQUENCE [LARGE SCALE GENOMIC DNA]</scope>
    <source>
        <strain evidence="3">ATCC 29530 / DSM 19594 / LMG 11500 / NCIMB 11436 / LSU 4</strain>
    </source>
</reference>
<organism evidence="2 3">
    <name type="scientific">Runella slithyformis (strain ATCC 29530 / DSM 19594 / LMG 11500 / NCIMB 11436 / LSU 4)</name>
    <dbReference type="NCBI Taxonomy" id="761193"/>
    <lineage>
        <taxon>Bacteria</taxon>
        <taxon>Pseudomonadati</taxon>
        <taxon>Bacteroidota</taxon>
        <taxon>Cytophagia</taxon>
        <taxon>Cytophagales</taxon>
        <taxon>Spirosomataceae</taxon>
        <taxon>Runella</taxon>
    </lineage>
</organism>
<protein>
    <submittedName>
        <fullName evidence="2">Uncharacterized protein</fullName>
    </submittedName>
</protein>
<feature type="transmembrane region" description="Helical" evidence="1">
    <location>
        <begin position="94"/>
        <end position="112"/>
    </location>
</feature>
<gene>
    <name evidence="2" type="ordered locus">Runsl_4891</name>
</gene>
<evidence type="ECO:0000313" key="2">
    <source>
        <dbReference type="EMBL" id="AEI51201.1"/>
    </source>
</evidence>
<dbReference type="Proteomes" id="UP000000493">
    <property type="component" value="Chromosome"/>
</dbReference>
<name>A0A7U3ZPY4_RUNSL</name>
<keyword evidence="3" id="KW-1185">Reference proteome</keyword>
<evidence type="ECO:0000256" key="1">
    <source>
        <dbReference type="SAM" id="Phobius"/>
    </source>
</evidence>
<sequence>MNTNLLSPKMHGLNDYLLSGVLLVVPPLLGFDKASQQVYKGFSLNLLGYNAFSDHSLAVKRMIPTEEHYKMDYANLVGMAATTLHPSVRQNKKVLLFHLGILAVSTLNLWLTDRRTNPLRAK</sequence>
<dbReference type="RefSeq" id="WP_013930485.1">
    <property type="nucleotide sequence ID" value="NC_015703.1"/>
</dbReference>
<keyword evidence="1" id="KW-0812">Transmembrane</keyword>
<keyword evidence="1" id="KW-1133">Transmembrane helix</keyword>
<dbReference type="AlphaFoldDB" id="A0A7U3ZPY4"/>
<accession>A0A7U3ZPY4</accession>
<keyword evidence="1" id="KW-0472">Membrane</keyword>
<dbReference type="KEGG" id="rsi:Runsl_4891"/>
<dbReference type="EMBL" id="CP002859">
    <property type="protein sequence ID" value="AEI51201.1"/>
    <property type="molecule type" value="Genomic_DNA"/>
</dbReference>
<proteinExistence type="predicted"/>
<evidence type="ECO:0000313" key="3">
    <source>
        <dbReference type="Proteomes" id="UP000000493"/>
    </source>
</evidence>